<keyword evidence="2" id="KW-1185">Reference proteome</keyword>
<evidence type="ECO:0000313" key="2">
    <source>
        <dbReference type="Proteomes" id="UP000619244"/>
    </source>
</evidence>
<proteinExistence type="predicted"/>
<dbReference type="Proteomes" id="UP000619244">
    <property type="component" value="Unassembled WGS sequence"/>
</dbReference>
<dbReference type="EMBL" id="BMVU01000129">
    <property type="protein sequence ID" value="GGY18527.1"/>
    <property type="molecule type" value="Genomic_DNA"/>
</dbReference>
<accession>A0A918UAF8</accession>
<reference evidence="1" key="2">
    <citation type="submission" date="2020-09" db="EMBL/GenBank/DDBJ databases">
        <authorList>
            <person name="Sun Q."/>
            <person name="Ohkuma M."/>
        </authorList>
    </citation>
    <scope>NUCLEOTIDE SEQUENCE</scope>
    <source>
        <strain evidence="1">JCM 4790</strain>
    </source>
</reference>
<gene>
    <name evidence="1" type="ORF">GCM10010358_82180</name>
</gene>
<evidence type="ECO:0000313" key="1">
    <source>
        <dbReference type="EMBL" id="GGY18527.1"/>
    </source>
</evidence>
<evidence type="ECO:0008006" key="3">
    <source>
        <dbReference type="Google" id="ProtNLM"/>
    </source>
</evidence>
<organism evidence="1 2">
    <name type="scientific">Streptomyces minutiscleroticus</name>
    <dbReference type="NCBI Taxonomy" id="68238"/>
    <lineage>
        <taxon>Bacteria</taxon>
        <taxon>Bacillati</taxon>
        <taxon>Actinomycetota</taxon>
        <taxon>Actinomycetes</taxon>
        <taxon>Kitasatosporales</taxon>
        <taxon>Streptomycetaceae</taxon>
        <taxon>Streptomyces</taxon>
    </lineage>
</organism>
<reference evidence="1" key="1">
    <citation type="journal article" date="2014" name="Int. J. Syst. Evol. Microbiol.">
        <title>Complete genome sequence of Corynebacterium casei LMG S-19264T (=DSM 44701T), isolated from a smear-ripened cheese.</title>
        <authorList>
            <consortium name="US DOE Joint Genome Institute (JGI-PGF)"/>
            <person name="Walter F."/>
            <person name="Albersmeier A."/>
            <person name="Kalinowski J."/>
            <person name="Ruckert C."/>
        </authorList>
    </citation>
    <scope>NUCLEOTIDE SEQUENCE</scope>
    <source>
        <strain evidence="1">JCM 4790</strain>
    </source>
</reference>
<protein>
    <recommendedName>
        <fullName evidence="3">Esterase</fullName>
    </recommendedName>
</protein>
<dbReference type="AlphaFoldDB" id="A0A918UAF8"/>
<name>A0A918UAF8_9ACTN</name>
<comment type="caution">
    <text evidence="1">The sequence shown here is derived from an EMBL/GenBank/DDBJ whole genome shotgun (WGS) entry which is preliminary data.</text>
</comment>
<sequence>MRLTDERRFDVPIVLVCPEFTPAQAKEWIAAGESRELARAAHLEYMDLGSGHWPMATRPGELARVLARPRTRDAVAGLAGQTATGSGLPPQRLLFSLRARTRFS</sequence>